<feature type="domain" description="Lipocalin/cytosolic fatty-acid binding" evidence="5">
    <location>
        <begin position="40"/>
        <end position="178"/>
    </location>
</feature>
<accession>A0A8J2QR18</accession>
<feature type="chain" id="PRO_5035248934" evidence="4">
    <location>
        <begin position="16"/>
        <end position="193"/>
    </location>
</feature>
<dbReference type="PRINTS" id="PR01273">
    <property type="entry name" value="INVTBRTCOLOR"/>
</dbReference>
<evidence type="ECO:0000256" key="2">
    <source>
        <dbReference type="ARBA" id="ARBA00023157"/>
    </source>
</evidence>
<sequence length="193" mass="21646">MFAVIFLALVGSALAEVYVDSRCPEVQPIQNFDVANYGKGVWYEIARYPNRKEMKIDCGYTEYTPQGDHFAVKNFGFNNGKLMSIEGVGKLAEDAGNSGKLIFTLPYGASGKKTDSVLKVLYTDYDNFAIVYHCMYHEEKKSRQDFAWILSRSKSLSPELKAKVDKLVSESKVLDSSKFVWPDFSDKACKASA</sequence>
<dbReference type="Proteomes" id="UP000789524">
    <property type="component" value="Unassembled WGS sequence"/>
</dbReference>
<dbReference type="SUPFAM" id="SSF50814">
    <property type="entry name" value="Lipocalins"/>
    <property type="match status" value="1"/>
</dbReference>
<organism evidence="6 7">
    <name type="scientific">Danaus chrysippus</name>
    <name type="common">African queen</name>
    <dbReference type="NCBI Taxonomy" id="151541"/>
    <lineage>
        <taxon>Eukaryota</taxon>
        <taxon>Metazoa</taxon>
        <taxon>Ecdysozoa</taxon>
        <taxon>Arthropoda</taxon>
        <taxon>Hexapoda</taxon>
        <taxon>Insecta</taxon>
        <taxon>Pterygota</taxon>
        <taxon>Neoptera</taxon>
        <taxon>Endopterygota</taxon>
        <taxon>Lepidoptera</taxon>
        <taxon>Glossata</taxon>
        <taxon>Ditrysia</taxon>
        <taxon>Papilionoidea</taxon>
        <taxon>Nymphalidae</taxon>
        <taxon>Danainae</taxon>
        <taxon>Danaini</taxon>
        <taxon>Danaina</taxon>
        <taxon>Danaus</taxon>
        <taxon>Anosia</taxon>
    </lineage>
</organism>
<dbReference type="InterPro" id="IPR022271">
    <property type="entry name" value="Lipocalin_ApoD"/>
</dbReference>
<evidence type="ECO:0000313" key="7">
    <source>
        <dbReference type="Proteomes" id="UP000789524"/>
    </source>
</evidence>
<name>A0A8J2QR18_9NEOP</name>
<feature type="signal peptide" evidence="4">
    <location>
        <begin position="1"/>
        <end position="15"/>
    </location>
</feature>
<evidence type="ECO:0000256" key="3">
    <source>
        <dbReference type="PIRNR" id="PIRNR036893"/>
    </source>
</evidence>
<dbReference type="PANTHER" id="PTHR10612">
    <property type="entry name" value="APOLIPOPROTEIN D"/>
    <property type="match status" value="1"/>
</dbReference>
<dbReference type="PRINTS" id="PR00179">
    <property type="entry name" value="LIPOCALIN"/>
</dbReference>
<comment type="caution">
    <text evidence="6">The sequence shown here is derived from an EMBL/GenBank/DDBJ whole genome shotgun (WGS) entry which is preliminary data.</text>
</comment>
<evidence type="ECO:0000256" key="4">
    <source>
        <dbReference type="SAM" id="SignalP"/>
    </source>
</evidence>
<keyword evidence="7" id="KW-1185">Reference proteome</keyword>
<dbReference type="GO" id="GO:0000302">
    <property type="term" value="P:response to reactive oxygen species"/>
    <property type="evidence" value="ECO:0007669"/>
    <property type="project" value="TreeGrafter"/>
</dbReference>
<dbReference type="OrthoDB" id="565904at2759"/>
<dbReference type="Gene3D" id="2.40.128.20">
    <property type="match status" value="1"/>
</dbReference>
<dbReference type="PANTHER" id="PTHR10612:SF62">
    <property type="entry name" value="LIPOCALIN_CYTOSOLIC FATTY-ACID BINDING DOMAIN-CONTAINING PROTEIN"/>
    <property type="match status" value="1"/>
</dbReference>
<comment type="similarity">
    <text evidence="1 3">Belongs to the calycin superfamily. Lipocalin family.</text>
</comment>
<keyword evidence="2" id="KW-1015">Disulfide bond</keyword>
<dbReference type="GO" id="GO:0031409">
    <property type="term" value="F:pigment binding"/>
    <property type="evidence" value="ECO:0007669"/>
    <property type="project" value="InterPro"/>
</dbReference>
<dbReference type="InterPro" id="IPR000566">
    <property type="entry name" value="Lipocln_cytosolic_FA-bd_dom"/>
</dbReference>
<dbReference type="GO" id="GO:0005737">
    <property type="term" value="C:cytoplasm"/>
    <property type="evidence" value="ECO:0007669"/>
    <property type="project" value="TreeGrafter"/>
</dbReference>
<reference evidence="6" key="1">
    <citation type="submission" date="2021-09" db="EMBL/GenBank/DDBJ databases">
        <authorList>
            <person name="Martin H S."/>
        </authorList>
    </citation>
    <scope>NUCLEOTIDE SEQUENCE</scope>
</reference>
<dbReference type="GO" id="GO:0006629">
    <property type="term" value="P:lipid metabolic process"/>
    <property type="evidence" value="ECO:0007669"/>
    <property type="project" value="TreeGrafter"/>
</dbReference>
<evidence type="ECO:0000313" key="6">
    <source>
        <dbReference type="EMBL" id="CAG9565652.1"/>
    </source>
</evidence>
<evidence type="ECO:0000259" key="5">
    <source>
        <dbReference type="Pfam" id="PF00061"/>
    </source>
</evidence>
<evidence type="ECO:0000256" key="1">
    <source>
        <dbReference type="ARBA" id="ARBA00006889"/>
    </source>
</evidence>
<dbReference type="InterPro" id="IPR003057">
    <property type="entry name" value="Invtbrt_color"/>
</dbReference>
<dbReference type="InterPro" id="IPR012674">
    <property type="entry name" value="Calycin"/>
</dbReference>
<gene>
    <name evidence="6" type="ORF">DCHRY22_LOCUS6453</name>
</gene>
<dbReference type="EMBL" id="CAKASE010000054">
    <property type="protein sequence ID" value="CAG9565652.1"/>
    <property type="molecule type" value="Genomic_DNA"/>
</dbReference>
<keyword evidence="4" id="KW-0732">Signal</keyword>
<proteinExistence type="inferred from homology"/>
<dbReference type="AlphaFoldDB" id="A0A8J2QR18"/>
<protein>
    <submittedName>
        <fullName evidence="6">(African queen) hypothetical protein</fullName>
    </submittedName>
</protein>
<dbReference type="Pfam" id="PF00061">
    <property type="entry name" value="Lipocalin"/>
    <property type="match status" value="1"/>
</dbReference>
<dbReference type="PIRSF" id="PIRSF036893">
    <property type="entry name" value="Lipocalin_ApoD"/>
    <property type="match status" value="1"/>
</dbReference>